<feature type="region of interest" description="Disordered" evidence="1">
    <location>
        <begin position="84"/>
        <end position="113"/>
    </location>
</feature>
<protein>
    <submittedName>
        <fullName evidence="2">Uncharacterized protein</fullName>
    </submittedName>
</protein>
<accession>A0A7S2T1I4</accession>
<evidence type="ECO:0000256" key="1">
    <source>
        <dbReference type="SAM" id="MobiDB-lite"/>
    </source>
</evidence>
<dbReference type="EMBL" id="HBHL01007398">
    <property type="protein sequence ID" value="CAD9715929.1"/>
    <property type="molecule type" value="Transcribed_RNA"/>
</dbReference>
<gene>
    <name evidence="2" type="ORF">CPRI1469_LOCUS4785</name>
</gene>
<feature type="compositionally biased region" description="Basic and acidic residues" evidence="1">
    <location>
        <begin position="12"/>
        <end position="24"/>
    </location>
</feature>
<sequence length="113" mass="12931">MPKAISIMEASQAKDEAKEKDNGVSKRTKQASSLRKERQHEVKRKDGDEVKEGFGFGLVWFAPPPLVCRVFGWFGFWNPPNPWDRLMGTGDRGTSQNAPTHKKRNHEPRTMNH</sequence>
<dbReference type="AlphaFoldDB" id="A0A7S2T1I4"/>
<evidence type="ECO:0000313" key="2">
    <source>
        <dbReference type="EMBL" id="CAD9715929.1"/>
    </source>
</evidence>
<feature type="region of interest" description="Disordered" evidence="1">
    <location>
        <begin position="1"/>
        <end position="48"/>
    </location>
</feature>
<proteinExistence type="predicted"/>
<reference evidence="2" key="1">
    <citation type="submission" date="2021-01" db="EMBL/GenBank/DDBJ databases">
        <authorList>
            <person name="Corre E."/>
            <person name="Pelletier E."/>
            <person name="Niang G."/>
            <person name="Scheremetjew M."/>
            <person name="Finn R."/>
            <person name="Kale V."/>
            <person name="Holt S."/>
            <person name="Cochrane G."/>
            <person name="Meng A."/>
            <person name="Brown T."/>
            <person name="Cohen L."/>
        </authorList>
    </citation>
    <scope>NUCLEOTIDE SEQUENCE</scope>
    <source>
        <strain evidence="2">CCMP1205</strain>
    </source>
</reference>
<name>A0A7S2T1I4_9CHLO</name>
<feature type="compositionally biased region" description="Basic and acidic residues" evidence="1">
    <location>
        <begin position="34"/>
        <end position="48"/>
    </location>
</feature>
<organism evidence="2">
    <name type="scientific">Chloropicon primus</name>
    <dbReference type="NCBI Taxonomy" id="1764295"/>
    <lineage>
        <taxon>Eukaryota</taxon>
        <taxon>Viridiplantae</taxon>
        <taxon>Chlorophyta</taxon>
        <taxon>Chloropicophyceae</taxon>
        <taxon>Chloropicales</taxon>
        <taxon>Chloropicaceae</taxon>
        <taxon>Chloropicon</taxon>
    </lineage>
</organism>